<organism evidence="1 2">
    <name type="scientific">Carnegiea gigantea</name>
    <dbReference type="NCBI Taxonomy" id="171969"/>
    <lineage>
        <taxon>Eukaryota</taxon>
        <taxon>Viridiplantae</taxon>
        <taxon>Streptophyta</taxon>
        <taxon>Embryophyta</taxon>
        <taxon>Tracheophyta</taxon>
        <taxon>Spermatophyta</taxon>
        <taxon>Magnoliopsida</taxon>
        <taxon>eudicotyledons</taxon>
        <taxon>Gunneridae</taxon>
        <taxon>Pentapetalae</taxon>
        <taxon>Caryophyllales</taxon>
        <taxon>Cactineae</taxon>
        <taxon>Cactaceae</taxon>
        <taxon>Cactoideae</taxon>
        <taxon>Echinocereeae</taxon>
        <taxon>Carnegiea</taxon>
    </lineage>
</organism>
<dbReference type="Proteomes" id="UP001153076">
    <property type="component" value="Unassembled WGS sequence"/>
</dbReference>
<accession>A0A9Q1GV81</accession>
<dbReference type="OrthoDB" id="1752268at2759"/>
<keyword evidence="2" id="KW-1185">Reference proteome</keyword>
<evidence type="ECO:0000313" key="1">
    <source>
        <dbReference type="EMBL" id="KAJ8425844.1"/>
    </source>
</evidence>
<proteinExistence type="predicted"/>
<sequence>MRNGYTIAKCRELKTALNELANKGQINRFLKHGVRAFEKALLRSAQKVTTAGSEKTVSVPIMTFEVAEGHCAATSHDDSLVIKLKVASELVRKILTDTESCQHTGNDTVAPTVWRKGQVQEHIKVDVPTTCNVILGRSTLHRVKAVATPYLLQFQHEADDDTMG</sequence>
<comment type="caution">
    <text evidence="1">The sequence shown here is derived from an EMBL/GenBank/DDBJ whole genome shotgun (WGS) entry which is preliminary data.</text>
</comment>
<dbReference type="EMBL" id="JAKOGI010001393">
    <property type="protein sequence ID" value="KAJ8425844.1"/>
    <property type="molecule type" value="Genomic_DNA"/>
</dbReference>
<name>A0A9Q1GV81_9CARY</name>
<reference evidence="1" key="1">
    <citation type="submission" date="2022-04" db="EMBL/GenBank/DDBJ databases">
        <title>Carnegiea gigantea Genome sequencing and assembly v2.</title>
        <authorList>
            <person name="Copetti D."/>
            <person name="Sanderson M.J."/>
            <person name="Burquez A."/>
            <person name="Wojciechowski M.F."/>
        </authorList>
    </citation>
    <scope>NUCLEOTIDE SEQUENCE</scope>
    <source>
        <strain evidence="1">SGP5-SGP5p</strain>
        <tissue evidence="1">Aerial part</tissue>
    </source>
</reference>
<evidence type="ECO:0000313" key="2">
    <source>
        <dbReference type="Proteomes" id="UP001153076"/>
    </source>
</evidence>
<protein>
    <submittedName>
        <fullName evidence="1">Uncharacterized protein</fullName>
    </submittedName>
</protein>
<gene>
    <name evidence="1" type="ORF">Cgig2_033939</name>
</gene>
<dbReference type="AlphaFoldDB" id="A0A9Q1GV81"/>